<dbReference type="RefSeq" id="WP_068789485.1">
    <property type="nucleotide sequence ID" value="NZ_CP098611.1"/>
</dbReference>
<organism evidence="1 2">
    <name type="scientific">Phormidium yuhuli AB48</name>
    <dbReference type="NCBI Taxonomy" id="2940671"/>
    <lineage>
        <taxon>Bacteria</taxon>
        <taxon>Bacillati</taxon>
        <taxon>Cyanobacteriota</taxon>
        <taxon>Cyanophyceae</taxon>
        <taxon>Oscillatoriophycideae</taxon>
        <taxon>Oscillatoriales</taxon>
        <taxon>Oscillatoriaceae</taxon>
        <taxon>Phormidium</taxon>
        <taxon>Phormidium yuhuli</taxon>
    </lineage>
</organism>
<evidence type="ECO:0000313" key="2">
    <source>
        <dbReference type="Proteomes" id="UP001056708"/>
    </source>
</evidence>
<keyword evidence="2" id="KW-1185">Reference proteome</keyword>
<accession>A0ABY5ATU0</accession>
<sequence length="70" mass="8162">MANLQDKFKQRQALEDAYGNFVEPYVNAVMEIPNNPVPTPPVRVCEMGTYRVSGWLLLTLVYCWWMRGRP</sequence>
<dbReference type="Proteomes" id="UP001056708">
    <property type="component" value="Chromosome"/>
</dbReference>
<name>A0ABY5ATU0_9CYAN</name>
<gene>
    <name evidence="1" type="ORF">NEA10_07860</name>
</gene>
<protein>
    <submittedName>
        <fullName evidence="1">Uncharacterized protein</fullName>
    </submittedName>
</protein>
<dbReference type="EMBL" id="CP098611">
    <property type="protein sequence ID" value="USR92623.1"/>
    <property type="molecule type" value="Genomic_DNA"/>
</dbReference>
<proteinExistence type="predicted"/>
<reference evidence="1" key="1">
    <citation type="submission" date="2022-06" db="EMBL/GenBank/DDBJ databases">
        <title>Genome sequence of Phormidium yuhuli AB48 isolated from an industrial photobioreactor environment.</title>
        <authorList>
            <person name="Qiu Y."/>
            <person name="Noonan A.J.C."/>
            <person name="Dofher K."/>
            <person name="Koch M."/>
            <person name="Kieft B."/>
            <person name="Lin X."/>
            <person name="Ziels R.M."/>
            <person name="Hallam S.J."/>
        </authorList>
    </citation>
    <scope>NUCLEOTIDE SEQUENCE</scope>
    <source>
        <strain evidence="1">AB48</strain>
    </source>
</reference>
<evidence type="ECO:0000313" key="1">
    <source>
        <dbReference type="EMBL" id="USR92623.1"/>
    </source>
</evidence>